<dbReference type="InterPro" id="IPR005202">
    <property type="entry name" value="TF_GRAS"/>
</dbReference>
<proteinExistence type="inferred from homology"/>
<reference evidence="6" key="1">
    <citation type="journal article" date="2020" name="Nat. Commun.">
        <title>Genome assembly of wild tea tree DASZ reveals pedigree and selection history of tea varieties.</title>
        <authorList>
            <person name="Zhang W."/>
            <person name="Zhang Y."/>
            <person name="Qiu H."/>
            <person name="Guo Y."/>
            <person name="Wan H."/>
            <person name="Zhang X."/>
            <person name="Scossa F."/>
            <person name="Alseekh S."/>
            <person name="Zhang Q."/>
            <person name="Wang P."/>
            <person name="Xu L."/>
            <person name="Schmidt M.H."/>
            <person name="Jia X."/>
            <person name="Li D."/>
            <person name="Zhu A."/>
            <person name="Guo F."/>
            <person name="Chen W."/>
            <person name="Ni D."/>
            <person name="Usadel B."/>
            <person name="Fernie A.R."/>
            <person name="Wen W."/>
        </authorList>
    </citation>
    <scope>NUCLEOTIDE SEQUENCE [LARGE SCALE GENOMIC DNA]</scope>
    <source>
        <strain evidence="6">cv. G240</strain>
    </source>
</reference>
<feature type="region of interest" description="Disordered" evidence="4">
    <location>
        <begin position="173"/>
        <end position="215"/>
    </location>
</feature>
<keyword evidence="6" id="KW-1185">Reference proteome</keyword>
<evidence type="ECO:0000256" key="2">
    <source>
        <dbReference type="ARBA" id="ARBA00023163"/>
    </source>
</evidence>
<name>A0A7J7FUZ3_CAMSI</name>
<reference evidence="5 6" key="2">
    <citation type="submission" date="2020-07" db="EMBL/GenBank/DDBJ databases">
        <title>Genome assembly of wild tea tree DASZ reveals pedigree and selection history of tea varieties.</title>
        <authorList>
            <person name="Zhang W."/>
        </authorList>
    </citation>
    <scope>NUCLEOTIDE SEQUENCE [LARGE SCALE GENOMIC DNA]</scope>
    <source>
        <strain evidence="6">cv. G240</strain>
        <tissue evidence="5">Leaf</tissue>
    </source>
</reference>
<organism evidence="5 6">
    <name type="scientific">Camellia sinensis</name>
    <name type="common">Tea plant</name>
    <name type="synonym">Thea sinensis</name>
    <dbReference type="NCBI Taxonomy" id="4442"/>
    <lineage>
        <taxon>Eukaryota</taxon>
        <taxon>Viridiplantae</taxon>
        <taxon>Streptophyta</taxon>
        <taxon>Embryophyta</taxon>
        <taxon>Tracheophyta</taxon>
        <taxon>Spermatophyta</taxon>
        <taxon>Magnoliopsida</taxon>
        <taxon>eudicotyledons</taxon>
        <taxon>Gunneridae</taxon>
        <taxon>Pentapetalae</taxon>
        <taxon>asterids</taxon>
        <taxon>Ericales</taxon>
        <taxon>Theaceae</taxon>
        <taxon>Camellia</taxon>
    </lineage>
</organism>
<dbReference type="EMBL" id="JACBKZ010000015">
    <property type="protein sequence ID" value="KAF5930856.1"/>
    <property type="molecule type" value="Genomic_DNA"/>
</dbReference>
<accession>A0A7J7FUZ3</accession>
<gene>
    <name evidence="5" type="ORF">HYC85_031729</name>
</gene>
<comment type="similarity">
    <text evidence="3">Belongs to the GRAS family.</text>
</comment>
<dbReference type="Pfam" id="PF03514">
    <property type="entry name" value="GRAS"/>
    <property type="match status" value="1"/>
</dbReference>
<dbReference type="Proteomes" id="UP000593564">
    <property type="component" value="Unassembled WGS sequence"/>
</dbReference>
<dbReference type="AlphaFoldDB" id="A0A7J7FUZ3"/>
<comment type="caution">
    <text evidence="3">Lacks conserved residue(s) required for the propagation of feature annotation.</text>
</comment>
<feature type="compositionally biased region" description="Polar residues" evidence="4">
    <location>
        <begin position="252"/>
        <end position="267"/>
    </location>
</feature>
<dbReference type="PROSITE" id="PS50985">
    <property type="entry name" value="GRAS"/>
    <property type="match status" value="1"/>
</dbReference>
<evidence type="ECO:0000313" key="6">
    <source>
        <dbReference type="Proteomes" id="UP000593564"/>
    </source>
</evidence>
<evidence type="ECO:0000256" key="3">
    <source>
        <dbReference type="PROSITE-ProRule" id="PRU01191"/>
    </source>
</evidence>
<evidence type="ECO:0000256" key="4">
    <source>
        <dbReference type="SAM" id="MobiDB-lite"/>
    </source>
</evidence>
<evidence type="ECO:0000313" key="5">
    <source>
        <dbReference type="EMBL" id="KAF5930856.1"/>
    </source>
</evidence>
<feature type="region of interest" description="Leucine repeat I (LRI)" evidence="3">
    <location>
        <begin position="285"/>
        <end position="345"/>
    </location>
</feature>
<evidence type="ECO:0000256" key="1">
    <source>
        <dbReference type="ARBA" id="ARBA00023015"/>
    </source>
</evidence>
<feature type="region of interest" description="Disordered" evidence="4">
    <location>
        <begin position="243"/>
        <end position="278"/>
    </location>
</feature>
<keyword evidence="1" id="KW-0805">Transcription regulation</keyword>
<sequence>MEQKPSLFHDPLALQETEKSLYDVIGEKYPASPNEPPLYFNPNVKSHDCLFSSSSEQSINSNTSGNNSIDPLWIAYPGEQKPSLQSNPFKYPFEATLKPTSQLLFGSMKSFGDDVNGPMNSSMSSYLFSNKFSDSGSVLQFKRGMVEASKFLPRNNQLIIDLESYVLHPESDERASDVVVNMEDGRENPPNGSRGRKNHLWENSNLEEERRSKQSVVYVDESELSEMFDKVFLYTNRKGEPACYNSDEEAQQTEATKNSKQNGQSHGPSGAKNRAKKEGIKNEVVDLTAFLINCAQSVAAGDCRTANEQLEQIRQHASPFGDGSQRVAHIFANGLEAFLAGTGSQIYAALASKRIAATEQLKAYQLYL</sequence>
<keyword evidence="2" id="KW-0804">Transcription</keyword>
<protein>
    <submittedName>
        <fullName evidence="5">Uncharacterized protein</fullName>
    </submittedName>
</protein>
<comment type="caution">
    <text evidence="5">The sequence shown here is derived from an EMBL/GenBank/DDBJ whole genome shotgun (WGS) entry which is preliminary data.</text>
</comment>